<dbReference type="PANTHER" id="PTHR36934:SF1">
    <property type="entry name" value="THIOESTERASE DOMAIN-CONTAINING PROTEIN"/>
    <property type="match status" value="1"/>
</dbReference>
<dbReference type="Gene3D" id="3.10.129.10">
    <property type="entry name" value="Hotdog Thioesterase"/>
    <property type="match status" value="1"/>
</dbReference>
<proteinExistence type="predicted"/>
<dbReference type="Pfam" id="PF22636">
    <property type="entry name" value="FlK"/>
    <property type="match status" value="1"/>
</dbReference>
<dbReference type="InterPro" id="IPR029069">
    <property type="entry name" value="HotDog_dom_sf"/>
</dbReference>
<dbReference type="InterPro" id="IPR025540">
    <property type="entry name" value="FlK"/>
</dbReference>
<feature type="domain" description="Fluoroacetyl-CoA-specific thioesterase-like" evidence="1">
    <location>
        <begin position="16"/>
        <end position="120"/>
    </location>
</feature>
<dbReference type="EMBL" id="BAAAHE010000068">
    <property type="protein sequence ID" value="GAA0639128.1"/>
    <property type="molecule type" value="Genomic_DNA"/>
</dbReference>
<sequence length="135" mass="13933">MEAPGSRRQATVRHVVGPDDTALALGSGSVEVLATPRLLALMEAATVEAGAAELAPGQTSVGMRIQIEHMRPSPLGAEVIVHARLADVDGRQMRFEVAAEHADGGLVASGQVTRAVVDAEKFLARANGRSTNSAG</sequence>
<evidence type="ECO:0000313" key="3">
    <source>
        <dbReference type="Proteomes" id="UP001500957"/>
    </source>
</evidence>
<organism evidence="2 3">
    <name type="scientific">Sporichthya brevicatena</name>
    <dbReference type="NCBI Taxonomy" id="171442"/>
    <lineage>
        <taxon>Bacteria</taxon>
        <taxon>Bacillati</taxon>
        <taxon>Actinomycetota</taxon>
        <taxon>Actinomycetes</taxon>
        <taxon>Sporichthyales</taxon>
        <taxon>Sporichthyaceae</taxon>
        <taxon>Sporichthya</taxon>
    </lineage>
</organism>
<keyword evidence="3" id="KW-1185">Reference proteome</keyword>
<dbReference type="RefSeq" id="WP_344609846.1">
    <property type="nucleotide sequence ID" value="NZ_BAAAHE010000068.1"/>
</dbReference>
<reference evidence="3" key="1">
    <citation type="journal article" date="2019" name="Int. J. Syst. Evol. Microbiol.">
        <title>The Global Catalogue of Microorganisms (GCM) 10K type strain sequencing project: providing services to taxonomists for standard genome sequencing and annotation.</title>
        <authorList>
            <consortium name="The Broad Institute Genomics Platform"/>
            <consortium name="The Broad Institute Genome Sequencing Center for Infectious Disease"/>
            <person name="Wu L."/>
            <person name="Ma J."/>
        </authorList>
    </citation>
    <scope>NUCLEOTIDE SEQUENCE [LARGE SCALE GENOMIC DNA]</scope>
    <source>
        <strain evidence="3">JCM 10671</strain>
    </source>
</reference>
<dbReference type="Proteomes" id="UP001500957">
    <property type="component" value="Unassembled WGS sequence"/>
</dbReference>
<comment type="caution">
    <text evidence="2">The sequence shown here is derived from an EMBL/GenBank/DDBJ whole genome shotgun (WGS) entry which is preliminary data.</text>
</comment>
<protein>
    <submittedName>
        <fullName evidence="2">Thioesterase family protein</fullName>
    </submittedName>
</protein>
<name>A0ABP3SHB0_9ACTN</name>
<accession>A0ABP3SHB0</accession>
<dbReference type="PIRSF" id="PIRSF014972">
    <property type="entry name" value="FlK"/>
    <property type="match status" value="1"/>
</dbReference>
<gene>
    <name evidence="2" type="ORF">GCM10009547_49020</name>
</gene>
<evidence type="ECO:0000259" key="1">
    <source>
        <dbReference type="Pfam" id="PF22636"/>
    </source>
</evidence>
<dbReference type="SUPFAM" id="SSF54637">
    <property type="entry name" value="Thioesterase/thiol ester dehydrase-isomerase"/>
    <property type="match status" value="1"/>
</dbReference>
<dbReference type="InterPro" id="IPR054485">
    <property type="entry name" value="FlK-like_dom"/>
</dbReference>
<evidence type="ECO:0000313" key="2">
    <source>
        <dbReference type="EMBL" id="GAA0639128.1"/>
    </source>
</evidence>
<dbReference type="PANTHER" id="PTHR36934">
    <property type="entry name" value="BLR0278 PROTEIN"/>
    <property type="match status" value="1"/>
</dbReference>